<dbReference type="EMBL" id="JNFF01000019">
    <property type="protein sequence ID" value="KEQ31193.1"/>
    <property type="molecule type" value="Genomic_DNA"/>
</dbReference>
<evidence type="ECO:0000313" key="2">
    <source>
        <dbReference type="Proteomes" id="UP000028007"/>
    </source>
</evidence>
<dbReference type="eggNOG" id="ENOG5030E3A">
    <property type="taxonomic scope" value="Bacteria"/>
</dbReference>
<dbReference type="OrthoDB" id="661150at2"/>
<reference evidence="1 2" key="1">
    <citation type="journal article" date="1992" name="Int. J. Syst. Bacteriol.">
        <title>Sphingobacterium antarcticus sp. nov. a Psychrotrophic Bacterium from the Soils of Schirmacher Oasis, Antarctica.</title>
        <authorList>
            <person name="Shivaji S."/>
            <person name="Ray M.K."/>
            <person name="Rao N.S."/>
            <person name="Saiserr L."/>
            <person name="Jagannadham M.V."/>
            <person name="Kumar G.S."/>
            <person name="Reddy G."/>
            <person name="Bhargava P.M."/>
        </authorList>
    </citation>
    <scope>NUCLEOTIDE SEQUENCE [LARGE SCALE GENOMIC DNA]</scope>
    <source>
        <strain evidence="1 2">4BY</strain>
    </source>
</reference>
<comment type="caution">
    <text evidence="1">The sequence shown here is derived from an EMBL/GenBank/DDBJ whole genome shotgun (WGS) entry which is preliminary data.</text>
</comment>
<keyword evidence="2" id="KW-1185">Reference proteome</keyword>
<proteinExistence type="predicted"/>
<sequence length="353" mass="40870">MPKKTERDFEARHLGDIKTEQLKIRNLYEKAIADIYKITGIIKFNGGVFNITRYPSFSKKVDDILLTLSKNMTFTLINGAKGQWNLAVNKNAAVIHKNYGSGKISRAVNRMIYDPQEKAMEEFIHRKINGLGLSDRVWKYTNQFRTEIEQNLFAGLSEGRSAAAMARDQAKYLEMPDMLYRRVRDASVKTSLQKRELVLSPDAKRYKPGKGIYRSSYKNAMRLTRDTNNDSYRQSDMVRYKTLPFILGYNVNLSNRHPITDICDDLQGTYPVTFVWLKWHNQCICSCTSKLASPEEYARYEQSIIDGTSDKFIFTGRVNELPANFNSYVESKQGSMDNWKRKPEWVLQNNVKI</sequence>
<name>A0A081PKH0_9SPHI</name>
<dbReference type="RefSeq" id="WP_051759590.1">
    <property type="nucleotide sequence ID" value="NZ_JNFF01000019.1"/>
</dbReference>
<evidence type="ECO:0000313" key="1">
    <source>
        <dbReference type="EMBL" id="KEQ31193.1"/>
    </source>
</evidence>
<dbReference type="Proteomes" id="UP000028007">
    <property type="component" value="Unassembled WGS sequence"/>
</dbReference>
<dbReference type="AlphaFoldDB" id="A0A081PKH0"/>
<accession>A0A081PKH0</accession>
<gene>
    <name evidence="1" type="ORF">N180_02795</name>
</gene>
<organism evidence="1 2">
    <name type="scientific">Pedobacter antarcticus 4BY</name>
    <dbReference type="NCBI Taxonomy" id="1358423"/>
    <lineage>
        <taxon>Bacteria</taxon>
        <taxon>Pseudomonadati</taxon>
        <taxon>Bacteroidota</taxon>
        <taxon>Sphingobacteriia</taxon>
        <taxon>Sphingobacteriales</taxon>
        <taxon>Sphingobacteriaceae</taxon>
        <taxon>Pedobacter</taxon>
    </lineage>
</organism>
<protein>
    <submittedName>
        <fullName evidence="1">Uncharacterized protein</fullName>
    </submittedName>
</protein>